<reference evidence="13 14" key="1">
    <citation type="submission" date="2018-07" db="EMBL/GenBank/DDBJ databases">
        <title>Pedobacter sp. nov., isolated from soil.</title>
        <authorList>
            <person name="Zhou L.Y."/>
            <person name="Du Z.J."/>
        </authorList>
    </citation>
    <scope>NUCLEOTIDE SEQUENCE [LARGE SCALE GENOMIC DNA]</scope>
    <source>
        <strain evidence="13 14">JDX94</strain>
    </source>
</reference>
<keyword evidence="4" id="KW-0406">Ion transport</keyword>
<keyword evidence="5 10" id="KW-0812">Transmembrane</keyword>
<evidence type="ECO:0000256" key="6">
    <source>
        <dbReference type="ARBA" id="ARBA00023004"/>
    </source>
</evidence>
<accession>A0A369PZN9</accession>
<keyword evidence="8 10" id="KW-0472">Membrane</keyword>
<comment type="caution">
    <text evidence="13">The sequence shown here is derived from an EMBL/GenBank/DDBJ whole genome shotgun (WGS) entry which is preliminary data.</text>
</comment>
<dbReference type="InterPro" id="IPR023996">
    <property type="entry name" value="TonB-dep_OMP_SusC/RagA"/>
</dbReference>
<dbReference type="InterPro" id="IPR036942">
    <property type="entry name" value="Beta-barrel_TonB_sf"/>
</dbReference>
<dbReference type="NCBIfam" id="TIGR04057">
    <property type="entry name" value="SusC_RagA_signa"/>
    <property type="match status" value="1"/>
</dbReference>
<evidence type="ECO:0000259" key="12">
    <source>
        <dbReference type="SMART" id="SM00965"/>
    </source>
</evidence>
<gene>
    <name evidence="13" type="ORF">DU508_05440</name>
</gene>
<evidence type="ECO:0000313" key="14">
    <source>
        <dbReference type="Proteomes" id="UP000253961"/>
    </source>
</evidence>
<dbReference type="Gene3D" id="2.60.40.1120">
    <property type="entry name" value="Carboxypeptidase-like, regulatory domain"/>
    <property type="match status" value="1"/>
</dbReference>
<comment type="similarity">
    <text evidence="10 11">Belongs to the TonB-dependent receptor family.</text>
</comment>
<dbReference type="SUPFAM" id="SSF49464">
    <property type="entry name" value="Carboxypeptidase regulatory domain-like"/>
    <property type="match status" value="1"/>
</dbReference>
<comment type="subcellular location">
    <subcellularLocation>
        <location evidence="1 10">Cell outer membrane</location>
        <topology evidence="1 10">Multi-pass membrane protein</topology>
    </subcellularLocation>
</comment>
<protein>
    <submittedName>
        <fullName evidence="13">SusC/RagA family TonB-linked outer membrane protein</fullName>
    </submittedName>
</protein>
<dbReference type="Pfam" id="PF07715">
    <property type="entry name" value="Plug"/>
    <property type="match status" value="1"/>
</dbReference>
<proteinExistence type="inferred from homology"/>
<name>A0A369PZN9_9SPHI</name>
<sequence length="1149" mass="125439">MLLITKLTKQMYKNYAMKPVMPPGYIHKILLVMRLTTVILIASLMQVSASGLAQRITLNQRNVNLETILKEIRKQTSYDFYYDRNVVQNTAPVDINVKNATVEETLDRILAVLPLTYTIDGKLVSIKPKEPSFLEKVVDRITAPFSAIDVSGKVLDSDGRPLPGATVTVKGTKISTTTQNDGSFTLGGVENDAILVISYMGFEQREVKAESNIGSVRLIASTNPLDEVQVIAYGTTTRRLSTGNIGTVKAEDIEKQPVNNPLLALQGRVSGIVITQNSGIPGGGITVRIQGRNSINSGNDPLYVIDGVPILSQLPAVGGMGTSILGNSGTVAPGNPTTAGNPLSFLNPLDIESIDVLKDADATAIYGSRAANGAILITTKKGRIGKMQAEINIQQGISYQPARLEVLNTRQYLDMRYEALKNNGISLTSLTQTGNHDLTVWDTTRYTNWQDELLGKAAPYLTASASISGGSTAMNYLLSGTYGKEGVAFPGDFGNRRASLNFSMSSISLNNKLKLRFSGNFSNNNKQLPVTDPTSAALFIEPNSPAPFKDDGTLNWEPNNAGVSTFTSNPYINLTRLIKEDNNNFLGNWTIGYQILPGLEISNSLGYNYGQTKNVSTTPRTAIRPEVRTIGSPSYTPNSATYGNGLMSSWITEPQLNYKFRIGKGDLNALVGGTISGNNVSNSTLIGNTYTSDATLENIGSAATVSANASSILEYRYSAVFGRLNYNLDNQYIVNITARRDGSSRFGENNSLHNFGAVGAAWIFSKSHFAENNLPWLSFGKLRGSYGTTGNDQIADYGFISRYFNAYAELPYQNIASLTPFGLPNPNLRWEFTKKLSAGMNLGFINDRILFNVDYSSNTTVDQLVNYTLPSITGFSGYTNNFPGKVRNKTWEFSLTTEIIKSKALIWTNNFNINIARNILVSYPDLATSPYADMYEVGKSLDIVRLLTFAGVNPANGMYLFKKSNGELTENPDYLVDRHVINLNPDWHGGMQNNIKYQGFSLDFFIQFVKQNGQNTYLGNGGAAATPGAFSRGASNQPLSILERWRSFDDNSSIKKVSSQVQDASTSTAYFSDAGFSDASFARLKNISLSWQVPVNWLQKVGASSMKVFINMQNVLTITSYKGLDPEKPGIRPLMPPMRTLVFGANLGF</sequence>
<dbReference type="InterPro" id="IPR008969">
    <property type="entry name" value="CarboxyPept-like_regulatory"/>
</dbReference>
<evidence type="ECO:0000256" key="3">
    <source>
        <dbReference type="ARBA" id="ARBA00022452"/>
    </source>
</evidence>
<dbReference type="SUPFAM" id="SSF56935">
    <property type="entry name" value="Porins"/>
    <property type="match status" value="1"/>
</dbReference>
<evidence type="ECO:0000256" key="9">
    <source>
        <dbReference type="ARBA" id="ARBA00023237"/>
    </source>
</evidence>
<dbReference type="InterPro" id="IPR011662">
    <property type="entry name" value="Secretin/TonB_short_N"/>
</dbReference>
<dbReference type="Pfam" id="PF13715">
    <property type="entry name" value="CarbopepD_reg_2"/>
    <property type="match status" value="1"/>
</dbReference>
<evidence type="ECO:0000256" key="1">
    <source>
        <dbReference type="ARBA" id="ARBA00004571"/>
    </source>
</evidence>
<dbReference type="SMART" id="SM00965">
    <property type="entry name" value="STN"/>
    <property type="match status" value="1"/>
</dbReference>
<dbReference type="InterPro" id="IPR039426">
    <property type="entry name" value="TonB-dep_rcpt-like"/>
</dbReference>
<evidence type="ECO:0000256" key="4">
    <source>
        <dbReference type="ARBA" id="ARBA00022496"/>
    </source>
</evidence>
<evidence type="ECO:0000256" key="7">
    <source>
        <dbReference type="ARBA" id="ARBA00023077"/>
    </source>
</evidence>
<dbReference type="Pfam" id="PF07660">
    <property type="entry name" value="STN"/>
    <property type="match status" value="1"/>
</dbReference>
<evidence type="ECO:0000256" key="8">
    <source>
        <dbReference type="ARBA" id="ARBA00023136"/>
    </source>
</evidence>
<dbReference type="Gene3D" id="2.170.130.10">
    <property type="entry name" value="TonB-dependent receptor, plug domain"/>
    <property type="match status" value="1"/>
</dbReference>
<keyword evidence="2 10" id="KW-0813">Transport</keyword>
<dbReference type="Pfam" id="PF00593">
    <property type="entry name" value="TonB_dep_Rec_b-barrel"/>
    <property type="match status" value="1"/>
</dbReference>
<keyword evidence="9 10" id="KW-0998">Cell outer membrane</keyword>
<dbReference type="Gene3D" id="2.40.170.20">
    <property type="entry name" value="TonB-dependent receptor, beta-barrel domain"/>
    <property type="match status" value="1"/>
</dbReference>
<dbReference type="PROSITE" id="PS52016">
    <property type="entry name" value="TONB_DEPENDENT_REC_3"/>
    <property type="match status" value="1"/>
</dbReference>
<feature type="domain" description="Secretin/TonB short N-terminal" evidence="12">
    <location>
        <begin position="78"/>
        <end position="129"/>
    </location>
</feature>
<organism evidence="13 14">
    <name type="scientific">Pedobacter chinensis</name>
    <dbReference type="NCBI Taxonomy" id="2282421"/>
    <lineage>
        <taxon>Bacteria</taxon>
        <taxon>Pseudomonadati</taxon>
        <taxon>Bacteroidota</taxon>
        <taxon>Sphingobacteriia</taxon>
        <taxon>Sphingobacteriales</taxon>
        <taxon>Sphingobacteriaceae</taxon>
        <taxon>Pedobacter</taxon>
    </lineage>
</organism>
<dbReference type="NCBIfam" id="TIGR04056">
    <property type="entry name" value="OMP_RagA_SusC"/>
    <property type="match status" value="1"/>
</dbReference>
<evidence type="ECO:0000256" key="5">
    <source>
        <dbReference type="ARBA" id="ARBA00022692"/>
    </source>
</evidence>
<evidence type="ECO:0000313" key="13">
    <source>
        <dbReference type="EMBL" id="RDC56655.1"/>
    </source>
</evidence>
<dbReference type="InterPro" id="IPR000531">
    <property type="entry name" value="Beta-barrel_TonB"/>
</dbReference>
<dbReference type="GO" id="GO:0006826">
    <property type="term" value="P:iron ion transport"/>
    <property type="evidence" value="ECO:0007669"/>
    <property type="project" value="UniProtKB-KW"/>
</dbReference>
<dbReference type="InterPro" id="IPR012910">
    <property type="entry name" value="Plug_dom"/>
</dbReference>
<keyword evidence="4" id="KW-0410">Iron transport</keyword>
<keyword evidence="7 11" id="KW-0798">TonB box</keyword>
<evidence type="ECO:0000256" key="10">
    <source>
        <dbReference type="PROSITE-ProRule" id="PRU01360"/>
    </source>
</evidence>
<evidence type="ECO:0000256" key="2">
    <source>
        <dbReference type="ARBA" id="ARBA00022448"/>
    </source>
</evidence>
<evidence type="ECO:0000256" key="11">
    <source>
        <dbReference type="RuleBase" id="RU003357"/>
    </source>
</evidence>
<keyword evidence="14" id="KW-1185">Reference proteome</keyword>
<dbReference type="GO" id="GO:0009279">
    <property type="term" value="C:cell outer membrane"/>
    <property type="evidence" value="ECO:0007669"/>
    <property type="project" value="UniProtKB-SubCell"/>
</dbReference>
<dbReference type="Proteomes" id="UP000253961">
    <property type="component" value="Unassembled WGS sequence"/>
</dbReference>
<dbReference type="AlphaFoldDB" id="A0A369PZN9"/>
<keyword evidence="3 10" id="KW-1134">Transmembrane beta strand</keyword>
<dbReference type="InterPro" id="IPR037066">
    <property type="entry name" value="Plug_dom_sf"/>
</dbReference>
<keyword evidence="6" id="KW-0408">Iron</keyword>
<dbReference type="InterPro" id="IPR023997">
    <property type="entry name" value="TonB-dep_OMP_SusC/RagA_CS"/>
</dbReference>
<dbReference type="EMBL" id="QPKV01000003">
    <property type="protein sequence ID" value="RDC56655.1"/>
    <property type="molecule type" value="Genomic_DNA"/>
</dbReference>